<evidence type="ECO:0000259" key="8">
    <source>
        <dbReference type="SMART" id="SM00337"/>
    </source>
</evidence>
<dbReference type="GO" id="GO:0008630">
    <property type="term" value="P:intrinsic apoptotic signaling pathway in response to DNA damage"/>
    <property type="evidence" value="ECO:0007669"/>
    <property type="project" value="TreeGrafter"/>
</dbReference>
<dbReference type="PANTHER" id="PTHR11256">
    <property type="entry name" value="BCL-2 RELATED"/>
    <property type="match status" value="1"/>
</dbReference>
<evidence type="ECO:0000256" key="1">
    <source>
        <dbReference type="ARBA" id="ARBA00004308"/>
    </source>
</evidence>
<evidence type="ECO:0000256" key="6">
    <source>
        <dbReference type="ARBA" id="ARBA00023136"/>
    </source>
</evidence>
<dbReference type="OrthoDB" id="6080198at2759"/>
<dbReference type="EMBL" id="JAIZAY010000022">
    <property type="protein sequence ID" value="KAJ8020738.1"/>
    <property type="molecule type" value="Genomic_DNA"/>
</dbReference>
<dbReference type="CDD" id="cd06845">
    <property type="entry name" value="Bcl-2_like"/>
    <property type="match status" value="1"/>
</dbReference>
<keyword evidence="4" id="KW-0053">Apoptosis</keyword>
<dbReference type="GO" id="GO:0012505">
    <property type="term" value="C:endomembrane system"/>
    <property type="evidence" value="ECO:0007669"/>
    <property type="project" value="UniProtKB-SubCell"/>
</dbReference>
<evidence type="ECO:0000256" key="7">
    <source>
        <dbReference type="SAM" id="Phobius"/>
    </source>
</evidence>
<keyword evidence="10" id="KW-1185">Reference proteome</keyword>
<dbReference type="InterPro" id="IPR046371">
    <property type="entry name" value="Bcl-2_BH1-3"/>
</dbReference>
<proteinExistence type="inferred from homology"/>
<feature type="domain" description="Bcl-2 Bcl-2 homology region 1-3" evidence="8">
    <location>
        <begin position="2"/>
        <end position="82"/>
    </location>
</feature>
<reference evidence="9" key="1">
    <citation type="submission" date="2021-10" db="EMBL/GenBank/DDBJ databases">
        <title>Tropical sea cucumber genome reveals ecological adaptation and Cuvierian tubules defense mechanism.</title>
        <authorList>
            <person name="Chen T."/>
        </authorList>
    </citation>
    <scope>NUCLEOTIDE SEQUENCE</scope>
    <source>
        <strain evidence="9">Nanhai2018</strain>
        <tissue evidence="9">Muscle</tissue>
    </source>
</reference>
<gene>
    <name evidence="9" type="ORF">HOLleu_40412</name>
</gene>
<evidence type="ECO:0000256" key="2">
    <source>
        <dbReference type="ARBA" id="ARBA00009458"/>
    </source>
</evidence>
<dbReference type="SUPFAM" id="SSF56854">
    <property type="entry name" value="Bcl-2 inhibitors of programmed cell death"/>
    <property type="match status" value="1"/>
</dbReference>
<dbReference type="InterPro" id="IPR036834">
    <property type="entry name" value="Bcl-2-like_sf"/>
</dbReference>
<dbReference type="GO" id="GO:0001836">
    <property type="term" value="P:release of cytochrome c from mitochondria"/>
    <property type="evidence" value="ECO:0007669"/>
    <property type="project" value="TreeGrafter"/>
</dbReference>
<name>A0A9Q0YDD1_HOLLE</name>
<dbReference type="PROSITE" id="PS50062">
    <property type="entry name" value="BCL2_FAMILY"/>
    <property type="match status" value="1"/>
</dbReference>
<comment type="similarity">
    <text evidence="2">Belongs to the Bcl-2 family.</text>
</comment>
<dbReference type="PRINTS" id="PR01862">
    <property type="entry name" value="BCL2FAMILY"/>
</dbReference>
<accession>A0A9Q0YDD1</accession>
<dbReference type="SMART" id="SM00337">
    <property type="entry name" value="BCL"/>
    <property type="match status" value="1"/>
</dbReference>
<evidence type="ECO:0000256" key="3">
    <source>
        <dbReference type="ARBA" id="ARBA00022692"/>
    </source>
</evidence>
<evidence type="ECO:0000313" key="9">
    <source>
        <dbReference type="EMBL" id="KAJ8020738.1"/>
    </source>
</evidence>
<feature type="transmembrane region" description="Helical" evidence="7">
    <location>
        <begin position="100"/>
        <end position="119"/>
    </location>
</feature>
<evidence type="ECO:0000313" key="10">
    <source>
        <dbReference type="Proteomes" id="UP001152320"/>
    </source>
</evidence>
<dbReference type="Pfam" id="PF00452">
    <property type="entry name" value="Bcl-2"/>
    <property type="match status" value="1"/>
</dbReference>
<dbReference type="InterPro" id="IPR002475">
    <property type="entry name" value="Bcl2-like"/>
</dbReference>
<sequence>MQLNINSEIVSRKTIHAIFDAMFKDGVYSWGRIVVLYVFTARLAKCYHEQKSNKAFIKILSTYVGDYIARDCALWIKNQGGWTNFCDQFKATDTVKEPSFNAMAMLGLCLGGLVLYHMWRLLNQ</sequence>
<keyword evidence="6 7" id="KW-0472">Membrane</keyword>
<dbReference type="GO" id="GO:0097192">
    <property type="term" value="P:extrinsic apoptotic signaling pathway in absence of ligand"/>
    <property type="evidence" value="ECO:0007669"/>
    <property type="project" value="TreeGrafter"/>
</dbReference>
<dbReference type="GO" id="GO:0042981">
    <property type="term" value="P:regulation of apoptotic process"/>
    <property type="evidence" value="ECO:0007669"/>
    <property type="project" value="InterPro"/>
</dbReference>
<protein>
    <submittedName>
        <fullName evidence="9">Bcl-2-related protein A1</fullName>
    </submittedName>
</protein>
<dbReference type="PANTHER" id="PTHR11256:SF47">
    <property type="entry name" value="BCL-2-LIKE PROTEIN 10"/>
    <property type="match status" value="1"/>
</dbReference>
<dbReference type="GO" id="GO:0005741">
    <property type="term" value="C:mitochondrial outer membrane"/>
    <property type="evidence" value="ECO:0007669"/>
    <property type="project" value="TreeGrafter"/>
</dbReference>
<evidence type="ECO:0000256" key="5">
    <source>
        <dbReference type="ARBA" id="ARBA00022989"/>
    </source>
</evidence>
<dbReference type="Proteomes" id="UP001152320">
    <property type="component" value="Chromosome 22"/>
</dbReference>
<dbReference type="AlphaFoldDB" id="A0A9Q0YDD1"/>
<organism evidence="9 10">
    <name type="scientific">Holothuria leucospilota</name>
    <name type="common">Black long sea cucumber</name>
    <name type="synonym">Mertensiothuria leucospilota</name>
    <dbReference type="NCBI Taxonomy" id="206669"/>
    <lineage>
        <taxon>Eukaryota</taxon>
        <taxon>Metazoa</taxon>
        <taxon>Echinodermata</taxon>
        <taxon>Eleutherozoa</taxon>
        <taxon>Echinozoa</taxon>
        <taxon>Holothuroidea</taxon>
        <taxon>Aspidochirotacea</taxon>
        <taxon>Aspidochirotida</taxon>
        <taxon>Holothuriidae</taxon>
        <taxon>Holothuria</taxon>
    </lineage>
</organism>
<keyword evidence="3 7" id="KW-0812">Transmembrane</keyword>
<comment type="subcellular location">
    <subcellularLocation>
        <location evidence="1">Endomembrane system</location>
    </subcellularLocation>
</comment>
<comment type="caution">
    <text evidence="9">The sequence shown here is derived from an EMBL/GenBank/DDBJ whole genome shotgun (WGS) entry which is preliminary data.</text>
</comment>
<dbReference type="InterPro" id="IPR026298">
    <property type="entry name" value="Bcl-2_fam"/>
</dbReference>
<evidence type="ECO:0000256" key="4">
    <source>
        <dbReference type="ARBA" id="ARBA00022703"/>
    </source>
</evidence>
<keyword evidence="5 7" id="KW-1133">Transmembrane helix</keyword>
<dbReference type="GO" id="GO:0051400">
    <property type="term" value="F:BH domain binding"/>
    <property type="evidence" value="ECO:0007669"/>
    <property type="project" value="TreeGrafter"/>
</dbReference>
<dbReference type="Gene3D" id="1.10.437.10">
    <property type="entry name" value="Blc2-like"/>
    <property type="match status" value="1"/>
</dbReference>